<gene>
    <name evidence="11" type="ORF">KUTeg_024253</name>
</gene>
<dbReference type="PANTHER" id="PTHR24027:SF422">
    <property type="entry name" value="CADHERIN DOMAIN-CONTAINING PROTEIN"/>
    <property type="match status" value="1"/>
</dbReference>
<comment type="subcellular location">
    <subcellularLocation>
        <location evidence="1">Membrane</location>
        <topology evidence="1">Single-pass membrane protein</topology>
    </subcellularLocation>
</comment>
<dbReference type="InterPro" id="IPR002126">
    <property type="entry name" value="Cadherin-like_dom"/>
</dbReference>
<evidence type="ECO:0000256" key="3">
    <source>
        <dbReference type="ARBA" id="ARBA00022729"/>
    </source>
</evidence>
<dbReference type="InterPro" id="IPR015919">
    <property type="entry name" value="Cadherin-like_sf"/>
</dbReference>
<name>A0ABQ9E1D8_TEGGR</name>
<dbReference type="InterPro" id="IPR039808">
    <property type="entry name" value="Cadherin"/>
</dbReference>
<evidence type="ECO:0000256" key="7">
    <source>
        <dbReference type="ARBA" id="ARBA00023136"/>
    </source>
</evidence>
<reference evidence="11 12" key="1">
    <citation type="submission" date="2022-12" db="EMBL/GenBank/DDBJ databases">
        <title>Chromosome-level genome of Tegillarca granosa.</title>
        <authorList>
            <person name="Kim J."/>
        </authorList>
    </citation>
    <scope>NUCLEOTIDE SEQUENCE [LARGE SCALE GENOMIC DNA]</scope>
    <source>
        <strain evidence="11">Teg-2019</strain>
        <tissue evidence="11">Adductor muscle</tissue>
    </source>
</reference>
<keyword evidence="4" id="KW-0677">Repeat</keyword>
<keyword evidence="2 9" id="KW-0812">Transmembrane</keyword>
<protein>
    <recommendedName>
        <fullName evidence="10">Cadherin domain-containing protein</fullName>
    </recommendedName>
</protein>
<comment type="caution">
    <text evidence="11">The sequence shown here is derived from an EMBL/GenBank/DDBJ whole genome shotgun (WGS) entry which is preliminary data.</text>
</comment>
<proteinExistence type="predicted"/>
<dbReference type="SMART" id="SM00112">
    <property type="entry name" value="CA"/>
    <property type="match status" value="1"/>
</dbReference>
<keyword evidence="5 8" id="KW-0106">Calcium</keyword>
<feature type="domain" description="Cadherin" evidence="10">
    <location>
        <begin position="11"/>
        <end position="108"/>
    </location>
</feature>
<dbReference type="Proteomes" id="UP001217089">
    <property type="component" value="Unassembled WGS sequence"/>
</dbReference>
<accession>A0ABQ9E1D8</accession>
<dbReference type="PROSITE" id="PS50268">
    <property type="entry name" value="CADHERIN_2"/>
    <property type="match status" value="1"/>
</dbReference>
<keyword evidence="6 9" id="KW-1133">Transmembrane helix</keyword>
<feature type="transmembrane region" description="Helical" evidence="9">
    <location>
        <begin position="116"/>
        <end position="140"/>
    </location>
</feature>
<evidence type="ECO:0000256" key="5">
    <source>
        <dbReference type="ARBA" id="ARBA00022837"/>
    </source>
</evidence>
<keyword evidence="7 9" id="KW-0472">Membrane</keyword>
<dbReference type="PANTHER" id="PTHR24027">
    <property type="entry name" value="CADHERIN-23"/>
    <property type="match status" value="1"/>
</dbReference>
<evidence type="ECO:0000256" key="9">
    <source>
        <dbReference type="SAM" id="Phobius"/>
    </source>
</evidence>
<evidence type="ECO:0000259" key="10">
    <source>
        <dbReference type="PROSITE" id="PS50268"/>
    </source>
</evidence>
<evidence type="ECO:0000256" key="6">
    <source>
        <dbReference type="ARBA" id="ARBA00022989"/>
    </source>
</evidence>
<evidence type="ECO:0000256" key="8">
    <source>
        <dbReference type="PROSITE-ProRule" id="PRU00043"/>
    </source>
</evidence>
<evidence type="ECO:0000313" key="12">
    <source>
        <dbReference type="Proteomes" id="UP001217089"/>
    </source>
</evidence>
<keyword evidence="12" id="KW-1185">Reference proteome</keyword>
<organism evidence="11 12">
    <name type="scientific">Tegillarca granosa</name>
    <name type="common">Malaysian cockle</name>
    <name type="synonym">Anadara granosa</name>
    <dbReference type="NCBI Taxonomy" id="220873"/>
    <lineage>
        <taxon>Eukaryota</taxon>
        <taxon>Metazoa</taxon>
        <taxon>Spiralia</taxon>
        <taxon>Lophotrochozoa</taxon>
        <taxon>Mollusca</taxon>
        <taxon>Bivalvia</taxon>
        <taxon>Autobranchia</taxon>
        <taxon>Pteriomorphia</taxon>
        <taxon>Arcoida</taxon>
        <taxon>Arcoidea</taxon>
        <taxon>Arcidae</taxon>
        <taxon>Tegillarca</taxon>
    </lineage>
</organism>
<evidence type="ECO:0000256" key="2">
    <source>
        <dbReference type="ARBA" id="ARBA00022692"/>
    </source>
</evidence>
<evidence type="ECO:0000256" key="1">
    <source>
        <dbReference type="ARBA" id="ARBA00004167"/>
    </source>
</evidence>
<dbReference type="Gene3D" id="2.60.40.60">
    <property type="entry name" value="Cadherins"/>
    <property type="match status" value="1"/>
</dbReference>
<sequence>MLKIKQFISHQRQAIGSPITRVEALDSDEEGPNSYLMYSIEKGNEQDIFSIGKSTGNIYLKRNYPVVNDQEFVILISAKDMGQKPRETRQELKIVLQFTNTSVVAPILSENGTRNVIISIIVVTLTLVTSAAMITVIFLLRRKDKNQALKQEPMHFSAVNTITNENQGYDKSTYIENGLQIQSPNKKKKEVSFSLDEDIDSVFTDHQFSESSLVFHNNIMGHEKKPQHGQLKTLHIHQVHLKSHLDNDLQE</sequence>
<dbReference type="EMBL" id="JARBDR010000923">
    <property type="protein sequence ID" value="KAJ8297722.1"/>
    <property type="molecule type" value="Genomic_DNA"/>
</dbReference>
<evidence type="ECO:0000256" key="4">
    <source>
        <dbReference type="ARBA" id="ARBA00022737"/>
    </source>
</evidence>
<dbReference type="SUPFAM" id="SSF49313">
    <property type="entry name" value="Cadherin-like"/>
    <property type="match status" value="1"/>
</dbReference>
<keyword evidence="3" id="KW-0732">Signal</keyword>
<evidence type="ECO:0000313" key="11">
    <source>
        <dbReference type="EMBL" id="KAJ8297722.1"/>
    </source>
</evidence>
<dbReference type="Pfam" id="PF00028">
    <property type="entry name" value="Cadherin"/>
    <property type="match status" value="1"/>
</dbReference>
<dbReference type="CDD" id="cd11304">
    <property type="entry name" value="Cadherin_repeat"/>
    <property type="match status" value="1"/>
</dbReference>